<feature type="transmembrane region" description="Helical" evidence="1">
    <location>
        <begin position="159"/>
        <end position="178"/>
    </location>
</feature>
<evidence type="ECO:0008006" key="4">
    <source>
        <dbReference type="Google" id="ProtNLM"/>
    </source>
</evidence>
<protein>
    <recommendedName>
        <fullName evidence="4">DUF4386 domain-containing protein</fullName>
    </recommendedName>
</protein>
<proteinExistence type="predicted"/>
<organism evidence="2 3">
    <name type="scientific">Actinokineospora bangkokensis</name>
    <dbReference type="NCBI Taxonomy" id="1193682"/>
    <lineage>
        <taxon>Bacteria</taxon>
        <taxon>Bacillati</taxon>
        <taxon>Actinomycetota</taxon>
        <taxon>Actinomycetes</taxon>
        <taxon>Pseudonocardiales</taxon>
        <taxon>Pseudonocardiaceae</taxon>
        <taxon>Actinokineospora</taxon>
    </lineage>
</organism>
<dbReference type="AlphaFoldDB" id="A0A1Q9LPN3"/>
<evidence type="ECO:0000313" key="2">
    <source>
        <dbReference type="EMBL" id="OLR94007.1"/>
    </source>
</evidence>
<dbReference type="STRING" id="1193682.BJP25_13600"/>
<dbReference type="RefSeq" id="WP_075974216.1">
    <property type="nucleotide sequence ID" value="NZ_MKQR01000008.1"/>
</dbReference>
<keyword evidence="3" id="KW-1185">Reference proteome</keyword>
<dbReference type="OrthoDB" id="326446at2"/>
<sequence length="231" mass="23587">MRDRALGVLMIGGAVAANAAFAVLGPLFDYPDVLGRPAPEVLDRFHGRPVPIAAAFLLLAAGAGLLAPIALRLRAHARRGRAVAAVGVAAAAVQVVGLLRWPLVVPFLDRDDVGTFRALHAALGTALGETAGYLLTAAWTALVVAGLGSRMPGGPLTRALAVASAPMVAAGALAPLGVPGVDEVNFAGYVLWSLWLIACGTFFIIGARKSNQEQAGSHTPRTPAATAHPSM</sequence>
<evidence type="ECO:0000256" key="1">
    <source>
        <dbReference type="SAM" id="Phobius"/>
    </source>
</evidence>
<name>A0A1Q9LPN3_9PSEU</name>
<keyword evidence="1" id="KW-0812">Transmembrane</keyword>
<feature type="transmembrane region" description="Helical" evidence="1">
    <location>
        <begin position="83"/>
        <end position="101"/>
    </location>
</feature>
<dbReference type="Proteomes" id="UP000186040">
    <property type="component" value="Unassembled WGS sequence"/>
</dbReference>
<keyword evidence="1" id="KW-0472">Membrane</keyword>
<feature type="transmembrane region" description="Helical" evidence="1">
    <location>
        <begin position="184"/>
        <end position="205"/>
    </location>
</feature>
<feature type="transmembrane region" description="Helical" evidence="1">
    <location>
        <begin position="52"/>
        <end position="71"/>
    </location>
</feature>
<accession>A0A1Q9LPN3</accession>
<dbReference type="EMBL" id="MKQR01000008">
    <property type="protein sequence ID" value="OLR94007.1"/>
    <property type="molecule type" value="Genomic_DNA"/>
</dbReference>
<feature type="transmembrane region" description="Helical" evidence="1">
    <location>
        <begin position="121"/>
        <end position="147"/>
    </location>
</feature>
<keyword evidence="1" id="KW-1133">Transmembrane helix</keyword>
<comment type="caution">
    <text evidence="2">The sequence shown here is derived from an EMBL/GenBank/DDBJ whole genome shotgun (WGS) entry which is preliminary data.</text>
</comment>
<evidence type="ECO:0000313" key="3">
    <source>
        <dbReference type="Proteomes" id="UP000186040"/>
    </source>
</evidence>
<gene>
    <name evidence="2" type="ORF">BJP25_13600</name>
</gene>
<reference evidence="2 3" key="1">
    <citation type="submission" date="2016-10" db="EMBL/GenBank/DDBJ databases">
        <title>The Draft Genome Sequence of Actinokineospora bangkokensis 44EHWT reveals the biosynthetic pathway of antifungal compounds Thailandins with unusual extender unit butylmalonyl-CoA.</title>
        <authorList>
            <person name="Greule A."/>
            <person name="Intra B."/>
            <person name="Flemming S."/>
            <person name="Rommel M.G."/>
            <person name="Panbangred W."/>
            <person name="Bechthold A."/>
        </authorList>
    </citation>
    <scope>NUCLEOTIDE SEQUENCE [LARGE SCALE GENOMIC DNA]</scope>
    <source>
        <strain evidence="2 3">44EHW</strain>
    </source>
</reference>